<protein>
    <submittedName>
        <fullName evidence="1">Uncharacterized protein</fullName>
    </submittedName>
</protein>
<comment type="caution">
    <text evidence="1">The sequence shown here is derived from an EMBL/GenBank/DDBJ whole genome shotgun (WGS) entry which is preliminary data.</text>
</comment>
<evidence type="ECO:0000313" key="2">
    <source>
        <dbReference type="Proteomes" id="UP001500967"/>
    </source>
</evidence>
<organism evidence="1 2">
    <name type="scientific">Cryptosporangium japonicum</name>
    <dbReference type="NCBI Taxonomy" id="80872"/>
    <lineage>
        <taxon>Bacteria</taxon>
        <taxon>Bacillati</taxon>
        <taxon>Actinomycetota</taxon>
        <taxon>Actinomycetes</taxon>
        <taxon>Cryptosporangiales</taxon>
        <taxon>Cryptosporangiaceae</taxon>
        <taxon>Cryptosporangium</taxon>
    </lineage>
</organism>
<keyword evidence="2" id="KW-1185">Reference proteome</keyword>
<name>A0ABP3EL26_9ACTN</name>
<gene>
    <name evidence="1" type="ORF">GCM10009539_63860</name>
</gene>
<dbReference type="Proteomes" id="UP001500967">
    <property type="component" value="Unassembled WGS sequence"/>
</dbReference>
<reference evidence="2" key="1">
    <citation type="journal article" date="2019" name="Int. J. Syst. Evol. Microbiol.">
        <title>The Global Catalogue of Microorganisms (GCM) 10K type strain sequencing project: providing services to taxonomists for standard genome sequencing and annotation.</title>
        <authorList>
            <consortium name="The Broad Institute Genomics Platform"/>
            <consortium name="The Broad Institute Genome Sequencing Center for Infectious Disease"/>
            <person name="Wu L."/>
            <person name="Ma J."/>
        </authorList>
    </citation>
    <scope>NUCLEOTIDE SEQUENCE [LARGE SCALE GENOMIC DNA]</scope>
    <source>
        <strain evidence="2">JCM 10425</strain>
    </source>
</reference>
<dbReference type="EMBL" id="BAAAGX010000028">
    <property type="protein sequence ID" value="GAA0268156.1"/>
    <property type="molecule type" value="Genomic_DNA"/>
</dbReference>
<sequence length="131" mass="14584">MPYTLDVPDTYRTSQAGTYWRRDELRSFHWYFEDTTTGAIISTGASANTMTLDFEPNTVVADRPGQTTRDGDFAGVRVRQPTVQFGFGCDDRPKTAASIGVAAKRCRAVAESAELVADPLEFRTWPEARAR</sequence>
<proteinExistence type="predicted"/>
<evidence type="ECO:0000313" key="1">
    <source>
        <dbReference type="EMBL" id="GAA0268156.1"/>
    </source>
</evidence>
<accession>A0ABP3EL26</accession>